<feature type="compositionally biased region" description="Low complexity" evidence="3">
    <location>
        <begin position="594"/>
        <end position="607"/>
    </location>
</feature>
<accession>A0A7J6LZ84</accession>
<dbReference type="OrthoDB" id="447506at2759"/>
<keyword evidence="1" id="KW-0479">Metal-binding</keyword>
<feature type="transmembrane region" description="Helical" evidence="4">
    <location>
        <begin position="383"/>
        <end position="412"/>
    </location>
</feature>
<gene>
    <name evidence="6" type="primary">ESYT1_1</name>
    <name evidence="6" type="ORF">FOZ61_000988</name>
</gene>
<keyword evidence="4" id="KW-1133">Transmembrane helix</keyword>
<dbReference type="GO" id="GO:0046872">
    <property type="term" value="F:metal ion binding"/>
    <property type="evidence" value="ECO:0007669"/>
    <property type="project" value="UniProtKB-KW"/>
</dbReference>
<feature type="transmembrane region" description="Helical" evidence="4">
    <location>
        <begin position="508"/>
        <end position="536"/>
    </location>
</feature>
<dbReference type="Proteomes" id="UP000570595">
    <property type="component" value="Unassembled WGS sequence"/>
</dbReference>
<dbReference type="EMBL" id="JABAHT010000121">
    <property type="protein sequence ID" value="KAF4664260.1"/>
    <property type="molecule type" value="Genomic_DNA"/>
</dbReference>
<dbReference type="Pfam" id="PF00168">
    <property type="entry name" value="C2"/>
    <property type="match status" value="1"/>
</dbReference>
<organism evidence="6 7">
    <name type="scientific">Perkinsus olseni</name>
    <name type="common">Perkinsus atlanticus</name>
    <dbReference type="NCBI Taxonomy" id="32597"/>
    <lineage>
        <taxon>Eukaryota</taxon>
        <taxon>Sar</taxon>
        <taxon>Alveolata</taxon>
        <taxon>Perkinsozoa</taxon>
        <taxon>Perkinsea</taxon>
        <taxon>Perkinsida</taxon>
        <taxon>Perkinsidae</taxon>
        <taxon>Perkinsus</taxon>
    </lineage>
</organism>
<evidence type="ECO:0000313" key="7">
    <source>
        <dbReference type="Proteomes" id="UP000570595"/>
    </source>
</evidence>
<sequence>MAVTAGTRCELCGAEGNKTYVCKPCGKTVCSDCLASGRFIGTKKCKNCAGDAPTPTRTPSPQVKAEKRDSGSENNGKKGGIAAPFSKLTGAARAVGNIGKSAVKGTAGAVGTVGTVATGAVGGAVGGAVDMAGAGIGRVGGAVGGAVDMAGAGIGKVGHFAKLGGTFDAGEGGGMLDMNDPTLKFGWDLYALLNVTLIEASGLKAADSNIMGKAKSSDPYCVITLLSDNVSRRSQTCKKTLEPVWNHECTTMVVNVPCQMMKVQVFDWDATSDDDLIGEAFLDLTQLAPSTKSSGWLPLTLDGEPAGAVHLSLEIMFTPWSEKIAFVQEEMVPKPKPKPKFDINALYGPGMWLADVLWFNWLQPIVMDHILPIIMWQSWAKSLAALVGYILASYYAAYWPAFACWITAAFMIRNKTLKGYDRFMANKSMTSALDKSGKLVLLEVEEAADDDVEQQEFGGLIKTFTRMSPGWVKEMAAGFQPTVKTIVDGVALARNIILWKHELSKKAFYGLLAGGVVLCFLPFWILVMAAGAGVLLANSPIKGLSIGLAKYAARPAPTGDIGLLDAMEEHHHSADYKTIVLQKQRTKTKDTTASETPPTTGRTSSPP</sequence>
<evidence type="ECO:0000256" key="2">
    <source>
        <dbReference type="ARBA" id="ARBA00022837"/>
    </source>
</evidence>
<evidence type="ECO:0000256" key="3">
    <source>
        <dbReference type="SAM" id="MobiDB-lite"/>
    </source>
</evidence>
<dbReference type="InterPro" id="IPR000008">
    <property type="entry name" value="C2_dom"/>
</dbReference>
<dbReference type="PROSITE" id="PS50004">
    <property type="entry name" value="C2"/>
    <property type="match status" value="1"/>
</dbReference>
<proteinExistence type="predicted"/>
<keyword evidence="4" id="KW-0472">Membrane</keyword>
<keyword evidence="4" id="KW-0812">Transmembrane</keyword>
<dbReference type="SMART" id="SM00239">
    <property type="entry name" value="C2"/>
    <property type="match status" value="1"/>
</dbReference>
<feature type="region of interest" description="Disordered" evidence="3">
    <location>
        <begin position="49"/>
        <end position="82"/>
    </location>
</feature>
<evidence type="ECO:0000256" key="4">
    <source>
        <dbReference type="SAM" id="Phobius"/>
    </source>
</evidence>
<dbReference type="SUPFAM" id="SSF49562">
    <property type="entry name" value="C2 domain (Calcium/lipid-binding domain, CaLB)"/>
    <property type="match status" value="1"/>
</dbReference>
<feature type="domain" description="C2" evidence="5">
    <location>
        <begin position="177"/>
        <end position="297"/>
    </location>
</feature>
<evidence type="ECO:0000313" key="6">
    <source>
        <dbReference type="EMBL" id="KAF4664260.1"/>
    </source>
</evidence>
<evidence type="ECO:0000256" key="1">
    <source>
        <dbReference type="ARBA" id="ARBA00022723"/>
    </source>
</evidence>
<comment type="caution">
    <text evidence="6">The sequence shown here is derived from an EMBL/GenBank/DDBJ whole genome shotgun (WGS) entry which is preliminary data.</text>
</comment>
<evidence type="ECO:0000259" key="5">
    <source>
        <dbReference type="PROSITE" id="PS50004"/>
    </source>
</evidence>
<reference evidence="6 7" key="1">
    <citation type="submission" date="2020-04" db="EMBL/GenBank/DDBJ databases">
        <title>Perkinsus olseni comparative genomics.</title>
        <authorList>
            <person name="Bogema D.R."/>
        </authorList>
    </citation>
    <scope>NUCLEOTIDE SEQUENCE [LARGE SCALE GENOMIC DNA]</scope>
    <source>
        <strain evidence="6">ATCC PRA-179</strain>
    </source>
</reference>
<protein>
    <submittedName>
        <fullName evidence="6">Extended synaptotagmin-like protein</fullName>
    </submittedName>
</protein>
<name>A0A7J6LZ84_PEROL</name>
<dbReference type="AlphaFoldDB" id="A0A7J6LZ84"/>
<dbReference type="Gene3D" id="2.60.40.150">
    <property type="entry name" value="C2 domain"/>
    <property type="match status" value="1"/>
</dbReference>
<dbReference type="PANTHER" id="PTHR45911">
    <property type="entry name" value="C2 DOMAIN-CONTAINING PROTEIN"/>
    <property type="match status" value="1"/>
</dbReference>
<feature type="region of interest" description="Disordered" evidence="3">
    <location>
        <begin position="583"/>
        <end position="607"/>
    </location>
</feature>
<dbReference type="InterPro" id="IPR035892">
    <property type="entry name" value="C2_domain_sf"/>
</dbReference>
<keyword evidence="2" id="KW-0106">Calcium</keyword>